<evidence type="ECO:0000313" key="1">
    <source>
        <dbReference type="EMBL" id="MDT0602158.1"/>
    </source>
</evidence>
<name>A0ABU2ZZ49_9GAMM</name>
<evidence type="ECO:0000313" key="2">
    <source>
        <dbReference type="Proteomes" id="UP001266357"/>
    </source>
</evidence>
<sequence>MERITPIGHNVRQVKDSLDHLQEVLIDENYSDDSLLRLSRALKDINEEVDMLTTVMQVSQLRKMP</sequence>
<proteinExistence type="predicted"/>
<gene>
    <name evidence="1" type="ORF">RM573_00955</name>
</gene>
<dbReference type="RefSeq" id="WP_311575864.1">
    <property type="nucleotide sequence ID" value="NZ_JAVRIF010000001.1"/>
</dbReference>
<protein>
    <submittedName>
        <fullName evidence="1">Uncharacterized protein</fullName>
    </submittedName>
</protein>
<organism evidence="1 2">
    <name type="scientific">Thalassotalea castellviae</name>
    <dbReference type="NCBI Taxonomy" id="3075612"/>
    <lineage>
        <taxon>Bacteria</taxon>
        <taxon>Pseudomonadati</taxon>
        <taxon>Pseudomonadota</taxon>
        <taxon>Gammaproteobacteria</taxon>
        <taxon>Alteromonadales</taxon>
        <taxon>Colwelliaceae</taxon>
        <taxon>Thalassotalea</taxon>
    </lineage>
</organism>
<reference evidence="1 2" key="1">
    <citation type="submission" date="2023-09" db="EMBL/GenBank/DDBJ databases">
        <authorList>
            <person name="Rey-Velasco X."/>
        </authorList>
    </citation>
    <scope>NUCLEOTIDE SEQUENCE [LARGE SCALE GENOMIC DNA]</scope>
    <source>
        <strain evidence="1 2">W431</strain>
    </source>
</reference>
<keyword evidence="2" id="KW-1185">Reference proteome</keyword>
<comment type="caution">
    <text evidence="1">The sequence shown here is derived from an EMBL/GenBank/DDBJ whole genome shotgun (WGS) entry which is preliminary data.</text>
</comment>
<dbReference type="Proteomes" id="UP001266357">
    <property type="component" value="Unassembled WGS sequence"/>
</dbReference>
<dbReference type="EMBL" id="JAVRIF010000001">
    <property type="protein sequence ID" value="MDT0602158.1"/>
    <property type="molecule type" value="Genomic_DNA"/>
</dbReference>
<accession>A0ABU2ZZ49</accession>